<gene>
    <name evidence="1" type="ORF">CKO42_09940</name>
</gene>
<dbReference type="RefSeq" id="WP_200243005.1">
    <property type="nucleotide sequence ID" value="NZ_NRRY01000013.1"/>
</dbReference>
<proteinExistence type="predicted"/>
<dbReference type="AlphaFoldDB" id="A0A9X0W809"/>
<keyword evidence="2" id="KW-1185">Reference proteome</keyword>
<comment type="caution">
    <text evidence="1">The sequence shown here is derived from an EMBL/GenBank/DDBJ whole genome shotgun (WGS) entry which is preliminary data.</text>
</comment>
<dbReference type="EMBL" id="NRRY01000013">
    <property type="protein sequence ID" value="MBK1618747.1"/>
    <property type="molecule type" value="Genomic_DNA"/>
</dbReference>
<accession>A0A9X0W809</accession>
<evidence type="ECO:0000313" key="1">
    <source>
        <dbReference type="EMBL" id="MBK1618747.1"/>
    </source>
</evidence>
<name>A0A9X0W809_9GAMM</name>
<organism evidence="1 2">
    <name type="scientific">Lamprobacter modestohalophilus</name>
    <dbReference type="NCBI Taxonomy" id="1064514"/>
    <lineage>
        <taxon>Bacteria</taxon>
        <taxon>Pseudomonadati</taxon>
        <taxon>Pseudomonadota</taxon>
        <taxon>Gammaproteobacteria</taxon>
        <taxon>Chromatiales</taxon>
        <taxon>Chromatiaceae</taxon>
        <taxon>Lamprobacter</taxon>
    </lineage>
</organism>
<evidence type="ECO:0000313" key="2">
    <source>
        <dbReference type="Proteomes" id="UP001138768"/>
    </source>
</evidence>
<dbReference type="Proteomes" id="UP001138768">
    <property type="component" value="Unassembled WGS sequence"/>
</dbReference>
<protein>
    <submittedName>
        <fullName evidence="1">Ferredoxin</fullName>
    </submittedName>
</protein>
<reference evidence="1 2" key="1">
    <citation type="journal article" date="2020" name="Microorganisms">
        <title>Osmotic Adaptation and Compatible Solute Biosynthesis of Phototrophic Bacteria as Revealed from Genome Analyses.</title>
        <authorList>
            <person name="Imhoff J.F."/>
            <person name="Rahn T."/>
            <person name="Kunzel S."/>
            <person name="Keller A."/>
            <person name="Neulinger S.C."/>
        </authorList>
    </citation>
    <scope>NUCLEOTIDE SEQUENCE [LARGE SCALE GENOMIC DNA]</scope>
    <source>
        <strain evidence="1 2">DSM 25653</strain>
    </source>
</reference>
<sequence length="61" mass="6877">MPQQRRHDMGTGGACFCPKCAYRAEHQRGVPCQDERCPQCGAKLIREGSHHDALLQQKRQG</sequence>